<evidence type="ECO:0000313" key="1">
    <source>
        <dbReference type="EMBL" id="AFZ34649.1"/>
    </source>
</evidence>
<dbReference type="eggNOG" id="ENOG502ZWQ5">
    <property type="taxonomic scope" value="Bacteria"/>
</dbReference>
<sequence>MVTQVNSKAIQAGQKITLTYEDREFEVIVIDPHGLGRNQPLIGFGFRMAERHIGIPNYTLSRWLMKESVFEGAANNEFYSLKLPSGKRLRVVHFLGTDNNEYMVIEASDWVDLAGDIAETPGKLRKPARRKVIDFLKWFAVKGLYAEAYAALKGQYTQADSINLSTWLNSRLGGIPVRNQYTNFLTQQGCYKWHEYANWTNYVYKGLFGMTAKQMNEQWDLIDGDKKIARNRISEAQGLNARGSLLASRSHFVRSK</sequence>
<reference evidence="2" key="1">
    <citation type="journal article" date="2013" name="Proc. Natl. Acad. Sci. U.S.A.">
        <title>Improving the coverage of the cyanobacterial phylum using diversity-driven genome sequencing.</title>
        <authorList>
            <person name="Shih P.M."/>
            <person name="Wu D."/>
            <person name="Latifi A."/>
            <person name="Axen S.D."/>
            <person name="Fewer D.P."/>
            <person name="Talla E."/>
            <person name="Calteau A."/>
            <person name="Cai F."/>
            <person name="Tandeau de Marsac N."/>
            <person name="Rippka R."/>
            <person name="Herdman M."/>
            <person name="Sivonen K."/>
            <person name="Coursin T."/>
            <person name="Laurent T."/>
            <person name="Goodwin L."/>
            <person name="Nolan M."/>
            <person name="Davenport K.W."/>
            <person name="Han C.S."/>
            <person name="Rubin E.M."/>
            <person name="Eisen J.A."/>
            <person name="Woyke T."/>
            <person name="Gugger M."/>
            <person name="Kerfeld C.A."/>
        </authorList>
    </citation>
    <scope>NUCLEOTIDE SEQUENCE [LARGE SCALE GENOMIC DNA]</scope>
    <source>
        <strain evidence="2">ATCC 29371 / PCC 7437</strain>
    </source>
</reference>
<dbReference type="HOGENOM" id="CLU_1010815_0_0_3"/>
<dbReference type="RefSeq" id="WP_015192322.1">
    <property type="nucleotide sequence ID" value="NC_019748.1"/>
</dbReference>
<dbReference type="KEGG" id="scs:Sta7437_1072"/>
<accession>K9XRD9</accession>
<dbReference type="EMBL" id="CP003653">
    <property type="protein sequence ID" value="AFZ34649.1"/>
    <property type="molecule type" value="Genomic_DNA"/>
</dbReference>
<protein>
    <submittedName>
        <fullName evidence="1">Uncharacterized protein</fullName>
    </submittedName>
</protein>
<dbReference type="AlphaFoldDB" id="K9XRD9"/>
<keyword evidence="2" id="KW-1185">Reference proteome</keyword>
<proteinExistence type="predicted"/>
<dbReference type="Proteomes" id="UP000010473">
    <property type="component" value="Chromosome"/>
</dbReference>
<organism evidence="1 2">
    <name type="scientific">Stanieria cyanosphaera (strain ATCC 29371 / PCC 7437)</name>
    <dbReference type="NCBI Taxonomy" id="111780"/>
    <lineage>
        <taxon>Bacteria</taxon>
        <taxon>Bacillati</taxon>
        <taxon>Cyanobacteriota</taxon>
        <taxon>Cyanophyceae</taxon>
        <taxon>Pleurocapsales</taxon>
        <taxon>Dermocarpellaceae</taxon>
        <taxon>Stanieria</taxon>
    </lineage>
</organism>
<evidence type="ECO:0000313" key="2">
    <source>
        <dbReference type="Proteomes" id="UP000010473"/>
    </source>
</evidence>
<gene>
    <name evidence="1" type="ordered locus">Sta7437_1072</name>
</gene>
<name>K9XRD9_STAC7</name>